<feature type="transmembrane region" description="Helical" evidence="6">
    <location>
        <begin position="7"/>
        <end position="24"/>
    </location>
</feature>
<dbReference type="EC" id="2.7.13.3" evidence="2"/>
<evidence type="ECO:0000256" key="3">
    <source>
        <dbReference type="ARBA" id="ARBA00022679"/>
    </source>
</evidence>
<evidence type="ECO:0000256" key="5">
    <source>
        <dbReference type="ARBA" id="ARBA00023012"/>
    </source>
</evidence>
<name>A0ABT8MAN6_9EURY</name>
<dbReference type="EMBL" id="VCYH01000005">
    <property type="protein sequence ID" value="MDN7024965.1"/>
    <property type="molecule type" value="Genomic_DNA"/>
</dbReference>
<proteinExistence type="predicted"/>
<dbReference type="Gene3D" id="3.30.450.20">
    <property type="entry name" value="PAS domain"/>
    <property type="match status" value="1"/>
</dbReference>
<keyword evidence="4" id="KW-0418">Kinase</keyword>
<dbReference type="SMART" id="SM00091">
    <property type="entry name" value="PAS"/>
    <property type="match status" value="1"/>
</dbReference>
<evidence type="ECO:0000259" key="9">
    <source>
        <dbReference type="PROSITE" id="PS50113"/>
    </source>
</evidence>
<dbReference type="Gene3D" id="1.10.287.130">
    <property type="match status" value="1"/>
</dbReference>
<feature type="domain" description="PAC" evidence="9">
    <location>
        <begin position="188"/>
        <end position="240"/>
    </location>
</feature>
<dbReference type="CDD" id="cd00130">
    <property type="entry name" value="PAS"/>
    <property type="match status" value="1"/>
</dbReference>
<dbReference type="InterPro" id="IPR003594">
    <property type="entry name" value="HATPase_dom"/>
</dbReference>
<dbReference type="SMART" id="SM00086">
    <property type="entry name" value="PAC"/>
    <property type="match status" value="1"/>
</dbReference>
<keyword evidence="11" id="KW-1185">Reference proteome</keyword>
<evidence type="ECO:0000259" key="7">
    <source>
        <dbReference type="PROSITE" id="PS50109"/>
    </source>
</evidence>
<feature type="domain" description="PAS" evidence="8">
    <location>
        <begin position="112"/>
        <end position="183"/>
    </location>
</feature>
<dbReference type="PANTHER" id="PTHR43711:SF1">
    <property type="entry name" value="HISTIDINE KINASE 1"/>
    <property type="match status" value="1"/>
</dbReference>
<comment type="catalytic activity">
    <reaction evidence="1">
        <text>ATP + protein L-histidine = ADP + protein N-phospho-L-histidine.</text>
        <dbReference type="EC" id="2.7.13.3"/>
    </reaction>
</comment>
<evidence type="ECO:0000313" key="10">
    <source>
        <dbReference type="EMBL" id="MDN7024965.1"/>
    </source>
</evidence>
<feature type="transmembrane region" description="Helical" evidence="6">
    <location>
        <begin position="79"/>
        <end position="98"/>
    </location>
</feature>
<dbReference type="InterPro" id="IPR035965">
    <property type="entry name" value="PAS-like_dom_sf"/>
</dbReference>
<dbReference type="RefSeq" id="WP_301664093.1">
    <property type="nucleotide sequence ID" value="NZ_VCYH01000005.1"/>
</dbReference>
<dbReference type="PANTHER" id="PTHR43711">
    <property type="entry name" value="TWO-COMPONENT HISTIDINE KINASE"/>
    <property type="match status" value="1"/>
</dbReference>
<keyword evidence="5" id="KW-0902">Two-component regulatory system</keyword>
<dbReference type="InterPro" id="IPR000014">
    <property type="entry name" value="PAS"/>
</dbReference>
<gene>
    <name evidence="10" type="ORF">FGU65_08710</name>
</gene>
<keyword evidence="6" id="KW-0812">Transmembrane</keyword>
<dbReference type="Gene3D" id="3.30.565.10">
    <property type="entry name" value="Histidine kinase-like ATPase, C-terminal domain"/>
    <property type="match status" value="1"/>
</dbReference>
<protein>
    <recommendedName>
        <fullName evidence="2">histidine kinase</fullName>
        <ecNumber evidence="2">2.7.13.3</ecNumber>
    </recommendedName>
</protein>
<dbReference type="CDD" id="cd00075">
    <property type="entry name" value="HATPase"/>
    <property type="match status" value="1"/>
</dbReference>
<dbReference type="Pfam" id="PF02518">
    <property type="entry name" value="HATPase_c"/>
    <property type="match status" value="1"/>
</dbReference>
<evidence type="ECO:0000256" key="6">
    <source>
        <dbReference type="SAM" id="Phobius"/>
    </source>
</evidence>
<evidence type="ECO:0000313" key="11">
    <source>
        <dbReference type="Proteomes" id="UP001168338"/>
    </source>
</evidence>
<dbReference type="PROSITE" id="PS50113">
    <property type="entry name" value="PAC"/>
    <property type="match status" value="1"/>
</dbReference>
<organism evidence="10 11">
    <name type="scientific">Methanoculleus frigidifontis</name>
    <dbReference type="NCBI Taxonomy" id="2584085"/>
    <lineage>
        <taxon>Archaea</taxon>
        <taxon>Methanobacteriati</taxon>
        <taxon>Methanobacteriota</taxon>
        <taxon>Stenosarchaea group</taxon>
        <taxon>Methanomicrobia</taxon>
        <taxon>Methanomicrobiales</taxon>
        <taxon>Methanomicrobiaceae</taxon>
        <taxon>Methanoculleus</taxon>
    </lineage>
</organism>
<feature type="domain" description="Histidine kinase" evidence="7">
    <location>
        <begin position="251"/>
        <end position="455"/>
    </location>
</feature>
<accession>A0ABT8MAN6</accession>
<evidence type="ECO:0000256" key="4">
    <source>
        <dbReference type="ARBA" id="ARBA00022777"/>
    </source>
</evidence>
<dbReference type="SMART" id="SM00387">
    <property type="entry name" value="HATPase_c"/>
    <property type="match status" value="1"/>
</dbReference>
<keyword evidence="6" id="KW-1133">Transmembrane helix</keyword>
<dbReference type="PROSITE" id="PS50109">
    <property type="entry name" value="HIS_KIN"/>
    <property type="match status" value="1"/>
</dbReference>
<dbReference type="SUPFAM" id="SSF55785">
    <property type="entry name" value="PYP-like sensor domain (PAS domain)"/>
    <property type="match status" value="1"/>
</dbReference>
<dbReference type="PROSITE" id="PS50112">
    <property type="entry name" value="PAS"/>
    <property type="match status" value="1"/>
</dbReference>
<dbReference type="NCBIfam" id="TIGR00229">
    <property type="entry name" value="sensory_box"/>
    <property type="match status" value="1"/>
</dbReference>
<dbReference type="Pfam" id="PF08448">
    <property type="entry name" value="PAS_4"/>
    <property type="match status" value="1"/>
</dbReference>
<comment type="caution">
    <text evidence="10">The sequence shown here is derived from an EMBL/GenBank/DDBJ whole genome shotgun (WGS) entry which is preliminary data.</text>
</comment>
<feature type="transmembrane region" description="Helical" evidence="6">
    <location>
        <begin position="54"/>
        <end position="73"/>
    </location>
</feature>
<evidence type="ECO:0000256" key="2">
    <source>
        <dbReference type="ARBA" id="ARBA00012438"/>
    </source>
</evidence>
<keyword evidence="6" id="KW-0472">Membrane</keyword>
<reference evidence="10" key="1">
    <citation type="submission" date="2019-05" db="EMBL/GenBank/DDBJ databases">
        <title>Methanoculleus sp. FWC-SCC1, a methanogenic archaeon isolated from deep marine cold seep.</title>
        <authorList>
            <person name="Chen Y.-W."/>
            <person name="Chen S.-C."/>
            <person name="Teng N.-H."/>
            <person name="Lai M.-C."/>
        </authorList>
    </citation>
    <scope>NUCLEOTIDE SEQUENCE</scope>
    <source>
        <strain evidence="10">FWC-SCC1</strain>
    </source>
</reference>
<dbReference type="InterPro" id="IPR001610">
    <property type="entry name" value="PAC"/>
</dbReference>
<dbReference type="Proteomes" id="UP001168338">
    <property type="component" value="Unassembled WGS sequence"/>
</dbReference>
<keyword evidence="3" id="KW-0808">Transferase</keyword>
<evidence type="ECO:0000256" key="1">
    <source>
        <dbReference type="ARBA" id="ARBA00000085"/>
    </source>
</evidence>
<evidence type="ECO:0000259" key="8">
    <source>
        <dbReference type="PROSITE" id="PS50112"/>
    </source>
</evidence>
<dbReference type="PRINTS" id="PR00344">
    <property type="entry name" value="BCTRLSENSOR"/>
</dbReference>
<dbReference type="InterPro" id="IPR004358">
    <property type="entry name" value="Sig_transdc_His_kin-like_C"/>
</dbReference>
<dbReference type="SUPFAM" id="SSF55874">
    <property type="entry name" value="ATPase domain of HSP90 chaperone/DNA topoisomerase II/histidine kinase"/>
    <property type="match status" value="1"/>
</dbReference>
<dbReference type="InterPro" id="IPR036890">
    <property type="entry name" value="HATPase_C_sf"/>
</dbReference>
<dbReference type="InterPro" id="IPR050736">
    <property type="entry name" value="Sensor_HK_Regulatory"/>
</dbReference>
<dbReference type="InterPro" id="IPR005467">
    <property type="entry name" value="His_kinase_dom"/>
</dbReference>
<dbReference type="InterPro" id="IPR000700">
    <property type="entry name" value="PAS-assoc_C"/>
</dbReference>
<dbReference type="InterPro" id="IPR013656">
    <property type="entry name" value="PAS_4"/>
</dbReference>
<sequence>MDEKYRMPMIAALLVFSVFLTYYFHAILALGTVFSHIFYIPIILSALWWGRRSVLVALFLAGLLVGSSIIFRLGDPTIINDYLRALMFVVVSLVIASLSEQVQGRQHELHREKNRFQTLLDVAGVLLVVINADQTVGLINRRGLELLGYREAEIMGKNWFDVIAPDQYRQEAKGAFDRIMAGDMTAFEQAETPVVSKTGREYTIAWQDTVLRDESGTIIGILASGKDITDRIRAEEALRVANEEANLYLDIMVHDINNANAVALGYAELLADTMNGAEREMVTKLHTGIRRSVEIIQNVTTLRRLRSQDCALQEFDLDEVIRAEIRQHPDLEIVYDGRQVGIAADELLPEVFTNLIGNSTKFGGSDVQVCVRVAEYDDTVVVSVEDTGPGVPEETKSCIFSRFSRGNSTKSGKGLGLYISRMLVERYGGRIWVDDRIPGKPEGGAAFRFTLQKTGRSLRQRADACPLIARC</sequence>